<proteinExistence type="predicted"/>
<feature type="compositionally biased region" description="Basic and acidic residues" evidence="1">
    <location>
        <begin position="235"/>
        <end position="259"/>
    </location>
</feature>
<protein>
    <recommendedName>
        <fullName evidence="4">Retrovirus-related Pol polyprotein from transposon TNT 1-94</fullName>
    </recommendedName>
</protein>
<name>A0A1U8P7H3_GOSHI</name>
<organism evidence="2 3">
    <name type="scientific">Gossypium hirsutum</name>
    <name type="common">Upland cotton</name>
    <name type="synonym">Gossypium mexicanum</name>
    <dbReference type="NCBI Taxonomy" id="3635"/>
    <lineage>
        <taxon>Eukaryota</taxon>
        <taxon>Viridiplantae</taxon>
        <taxon>Streptophyta</taxon>
        <taxon>Embryophyta</taxon>
        <taxon>Tracheophyta</taxon>
        <taxon>Spermatophyta</taxon>
        <taxon>Magnoliopsida</taxon>
        <taxon>eudicotyledons</taxon>
        <taxon>Gunneridae</taxon>
        <taxon>Pentapetalae</taxon>
        <taxon>rosids</taxon>
        <taxon>malvids</taxon>
        <taxon>Malvales</taxon>
        <taxon>Malvaceae</taxon>
        <taxon>Malvoideae</taxon>
        <taxon>Gossypium</taxon>
    </lineage>
</organism>
<dbReference type="Pfam" id="PF14223">
    <property type="entry name" value="Retrotran_gag_2"/>
    <property type="match status" value="1"/>
</dbReference>
<reference evidence="3" key="2">
    <citation type="submission" date="2025-08" db="UniProtKB">
        <authorList>
            <consortium name="RefSeq"/>
        </authorList>
    </citation>
    <scope>IDENTIFICATION</scope>
</reference>
<dbReference type="RefSeq" id="XP_016747156.1">
    <property type="nucleotide sequence ID" value="XM_016891667.1"/>
</dbReference>
<dbReference type="KEGG" id="ghi:107955881"/>
<gene>
    <name evidence="3" type="primary">LOC107955881</name>
</gene>
<dbReference type="STRING" id="3635.A0A1U8P7H3"/>
<dbReference type="GeneID" id="107955881"/>
<dbReference type="AlphaFoldDB" id="A0A1U8P7H3"/>
<reference evidence="2" key="1">
    <citation type="journal article" date="2020" name="Nat. Genet.">
        <title>Genomic diversifications of five Gossypium allopolyploid species and their impact on cotton improvement.</title>
        <authorList>
            <person name="Chen Z.J."/>
            <person name="Sreedasyam A."/>
            <person name="Ando A."/>
            <person name="Song Q."/>
            <person name="De Santiago L.M."/>
            <person name="Hulse-Kemp A.M."/>
            <person name="Ding M."/>
            <person name="Ye W."/>
            <person name="Kirkbride R.C."/>
            <person name="Jenkins J."/>
            <person name="Plott C."/>
            <person name="Lovell J."/>
            <person name="Lin Y.M."/>
            <person name="Vaughn R."/>
            <person name="Liu B."/>
            <person name="Simpson S."/>
            <person name="Scheffler B.E."/>
            <person name="Wen L."/>
            <person name="Saski C.A."/>
            <person name="Grover C.E."/>
            <person name="Hu G."/>
            <person name="Conover J.L."/>
            <person name="Carlson J.W."/>
            <person name="Shu S."/>
            <person name="Boston L.B."/>
            <person name="Williams M."/>
            <person name="Peterson D.G."/>
            <person name="McGee K."/>
            <person name="Jones D.C."/>
            <person name="Wendel J.F."/>
            <person name="Stelly D.M."/>
            <person name="Grimwood J."/>
            <person name="Schmutz J."/>
        </authorList>
    </citation>
    <scope>NUCLEOTIDE SEQUENCE [LARGE SCALE GENOMIC DNA]</scope>
    <source>
        <strain evidence="2">cv. TM-1</strain>
    </source>
</reference>
<evidence type="ECO:0000313" key="2">
    <source>
        <dbReference type="Proteomes" id="UP000818029"/>
    </source>
</evidence>
<feature type="region of interest" description="Disordered" evidence="1">
    <location>
        <begin position="219"/>
        <end position="259"/>
    </location>
</feature>
<dbReference type="PANTHER" id="PTHR35317:SF27">
    <property type="entry name" value="RETROVIRUS-RELATED POL POLYPROTEIN FROM TRANSPOSON TNT 1-94"/>
    <property type="match status" value="1"/>
</dbReference>
<dbReference type="Proteomes" id="UP000818029">
    <property type="component" value="Chromosome A07"/>
</dbReference>
<dbReference type="PaxDb" id="3635-A0A1U8P7H3"/>
<evidence type="ECO:0000256" key="1">
    <source>
        <dbReference type="SAM" id="MobiDB-lite"/>
    </source>
</evidence>
<keyword evidence="2" id="KW-1185">Reference proteome</keyword>
<dbReference type="PANTHER" id="PTHR35317">
    <property type="entry name" value="OS04G0629600 PROTEIN"/>
    <property type="match status" value="1"/>
</dbReference>
<dbReference type="OrthoDB" id="1000804at2759"/>
<evidence type="ECO:0000313" key="3">
    <source>
        <dbReference type="RefSeq" id="XP_016747156.1"/>
    </source>
</evidence>
<evidence type="ECO:0008006" key="4">
    <source>
        <dbReference type="Google" id="ProtNLM"/>
    </source>
</evidence>
<sequence length="259" mass="30360">MSQHLNDSDRFVQPAIPRFDGHYDHWSMLMENFLRSKEYWSTVEDGVQELEAGTSLTDAQKIEINAQKLKHLKAKNYLFQAIDHSILEIILRKDTTKHIWDSMKKKYQGNAREKCALLQTLGGEFENLCMKPRETISDYFSKTMTIINRMRTHGEKLGDVAIIKKNLRSLLPKYNFIVCSIEESKDLDALSIDELKNSLMIHESKFVLQDSEKEVLQALSSHKDSRHGNNKWRRRSIDDRRNVWDHRMPDKKPKAIEKS</sequence>
<accession>A0A1U8P7H3</accession>